<dbReference type="EMBL" id="CP138858">
    <property type="protein sequence ID" value="WPJ96225.1"/>
    <property type="molecule type" value="Genomic_DNA"/>
</dbReference>
<proteinExistence type="predicted"/>
<evidence type="ECO:0000313" key="1">
    <source>
        <dbReference type="EMBL" id="WPJ96225.1"/>
    </source>
</evidence>
<reference evidence="1 2" key="1">
    <citation type="submission" date="2023-11" db="EMBL/GenBank/DDBJ databases">
        <title>Coraliomargarita sp. nov., isolated from marine algae.</title>
        <authorList>
            <person name="Lee J.K."/>
            <person name="Baek J.H."/>
            <person name="Kim J.M."/>
            <person name="Choi D.G."/>
            <person name="Jeon C.O."/>
        </authorList>
    </citation>
    <scope>NUCLEOTIDE SEQUENCE [LARGE SCALE GENOMIC DNA]</scope>
    <source>
        <strain evidence="1 2">J2-16</strain>
    </source>
</reference>
<evidence type="ECO:0000313" key="2">
    <source>
        <dbReference type="Proteomes" id="UP001324993"/>
    </source>
</evidence>
<sequence>MKYNSRKHQILGMNAELKYRNCSAAVAIAYKDGIFATIKDRK</sequence>
<accession>A0ABZ0RJ45</accession>
<gene>
    <name evidence="1" type="ORF">SH580_00730</name>
</gene>
<name>A0ABZ0RJ45_9BACT</name>
<keyword evidence="2" id="KW-1185">Reference proteome</keyword>
<dbReference type="Proteomes" id="UP001324993">
    <property type="component" value="Chromosome"/>
</dbReference>
<dbReference type="RefSeq" id="WP_319833088.1">
    <property type="nucleotide sequence ID" value="NZ_CP138858.1"/>
</dbReference>
<protein>
    <submittedName>
        <fullName evidence="1">Uncharacterized protein</fullName>
    </submittedName>
</protein>
<organism evidence="1 2">
    <name type="scientific">Coraliomargarita algicola</name>
    <dbReference type="NCBI Taxonomy" id="3092156"/>
    <lineage>
        <taxon>Bacteria</taxon>
        <taxon>Pseudomonadati</taxon>
        <taxon>Verrucomicrobiota</taxon>
        <taxon>Opitutia</taxon>
        <taxon>Puniceicoccales</taxon>
        <taxon>Coraliomargaritaceae</taxon>
        <taxon>Coraliomargarita</taxon>
    </lineage>
</organism>